<organism evidence="1">
    <name type="scientific">uncultured marine phage</name>
    <dbReference type="NCBI Taxonomy" id="707152"/>
    <lineage>
        <taxon>Viruses</taxon>
        <taxon>environmental samples</taxon>
    </lineage>
</organism>
<accession>A0A8D9FQM3</accession>
<sequence>MKHLRTFESYQEEDLEVGDRVSIEYPDRTDHGDIIEVMDNGDYKIRDEEGHVFPAERSRLTKL</sequence>
<dbReference type="EMBL" id="OU342829">
    <property type="protein sequence ID" value="CAG7580168.1"/>
    <property type="molecule type" value="Genomic_DNA"/>
</dbReference>
<gene>
    <name evidence="1" type="ORF">SLAVMIC_00281</name>
</gene>
<protein>
    <submittedName>
        <fullName evidence="1">Uncharacterized protein</fullName>
    </submittedName>
</protein>
<name>A0A8D9FQM3_9VIRU</name>
<proteinExistence type="predicted"/>
<reference evidence="1" key="1">
    <citation type="submission" date="2021-06" db="EMBL/GenBank/DDBJ databases">
        <authorList>
            <person name="Gannon L."/>
            <person name="Redgwell R T."/>
            <person name="Michniewski S."/>
            <person name="Harrison D C."/>
            <person name="Millard A."/>
        </authorList>
    </citation>
    <scope>NUCLEOTIDE SEQUENCE</scope>
</reference>
<evidence type="ECO:0000313" key="1">
    <source>
        <dbReference type="EMBL" id="CAG7580168.1"/>
    </source>
</evidence>